<evidence type="ECO:0000313" key="1">
    <source>
        <dbReference type="EMBL" id="VDO45098.1"/>
    </source>
</evidence>
<name>A0A183HEU3_9BILA</name>
<evidence type="ECO:0000313" key="3">
    <source>
        <dbReference type="WBParaSite" id="OFLC_0000600401-mRNA-1"/>
    </source>
</evidence>
<organism evidence="3">
    <name type="scientific">Onchocerca flexuosa</name>
    <dbReference type="NCBI Taxonomy" id="387005"/>
    <lineage>
        <taxon>Eukaryota</taxon>
        <taxon>Metazoa</taxon>
        <taxon>Ecdysozoa</taxon>
        <taxon>Nematoda</taxon>
        <taxon>Chromadorea</taxon>
        <taxon>Rhabditida</taxon>
        <taxon>Spirurina</taxon>
        <taxon>Spiruromorpha</taxon>
        <taxon>Filarioidea</taxon>
        <taxon>Onchocercidae</taxon>
        <taxon>Onchocerca</taxon>
    </lineage>
</organism>
<reference evidence="3" key="1">
    <citation type="submission" date="2016-06" db="UniProtKB">
        <authorList>
            <consortium name="WormBaseParasite"/>
        </authorList>
    </citation>
    <scope>IDENTIFICATION</scope>
</reference>
<dbReference type="STRING" id="387005.A0A183HEU3"/>
<dbReference type="WBParaSite" id="OFLC_0000600401-mRNA-1">
    <property type="protein sequence ID" value="OFLC_0000600401-mRNA-1"/>
    <property type="gene ID" value="OFLC_0000600401"/>
</dbReference>
<evidence type="ECO:0000313" key="2">
    <source>
        <dbReference type="Proteomes" id="UP000267606"/>
    </source>
</evidence>
<gene>
    <name evidence="1" type="ORF">OFLC_LOCUS6007</name>
</gene>
<proteinExistence type="predicted"/>
<sequence>MVDTVVLVLFKQWANLKPVIKKEFFDYFFGNALLKYRGSMEIRSELLKACAKLVKRSVFDGHACDIDLLASRLYALLTDQEPEFHEVVFEFFTKILAEFDSYWRLSEFGLSYDFQYKAKISFENNGLLKIYSKCLHIVSRFCIFIGNLEFPSNTELFIHHLC</sequence>
<dbReference type="EMBL" id="UZAJ01005474">
    <property type="protein sequence ID" value="VDO45098.1"/>
    <property type="molecule type" value="Genomic_DNA"/>
</dbReference>
<dbReference type="AlphaFoldDB" id="A0A183HEU3"/>
<protein>
    <submittedName>
        <fullName evidence="3">MMS22L_N domain-containing protein</fullName>
    </submittedName>
</protein>
<keyword evidence="2" id="KW-1185">Reference proteome</keyword>
<dbReference type="Proteomes" id="UP000267606">
    <property type="component" value="Unassembled WGS sequence"/>
</dbReference>
<reference evidence="1 2" key="2">
    <citation type="submission" date="2018-11" db="EMBL/GenBank/DDBJ databases">
        <authorList>
            <consortium name="Pathogen Informatics"/>
        </authorList>
    </citation>
    <scope>NUCLEOTIDE SEQUENCE [LARGE SCALE GENOMIC DNA]</scope>
</reference>
<accession>A0A183HEU3</accession>